<keyword evidence="3" id="KW-1185">Reference proteome</keyword>
<comment type="caution">
    <text evidence="2">The sequence shown here is derived from an EMBL/GenBank/DDBJ whole genome shotgun (WGS) entry which is preliminary data.</text>
</comment>
<evidence type="ECO:0000256" key="1">
    <source>
        <dbReference type="SAM" id="MobiDB-lite"/>
    </source>
</evidence>
<evidence type="ECO:0000313" key="3">
    <source>
        <dbReference type="Proteomes" id="UP000641954"/>
    </source>
</evidence>
<organism evidence="2 3">
    <name type="scientific">Planktothricoides raciborskii FACHB-1370</name>
    <dbReference type="NCBI Taxonomy" id="2949576"/>
    <lineage>
        <taxon>Bacteria</taxon>
        <taxon>Bacillati</taxon>
        <taxon>Cyanobacteriota</taxon>
        <taxon>Cyanophyceae</taxon>
        <taxon>Oscillatoriophycideae</taxon>
        <taxon>Oscillatoriales</taxon>
        <taxon>Oscillatoriaceae</taxon>
        <taxon>Planktothricoides</taxon>
    </lineage>
</organism>
<evidence type="ECO:0000313" key="2">
    <source>
        <dbReference type="EMBL" id="MBD2546245.1"/>
    </source>
</evidence>
<proteinExistence type="predicted"/>
<name>A0ABR8EIC3_9CYAN</name>
<dbReference type="EMBL" id="JACJSK010000034">
    <property type="protein sequence ID" value="MBD2546245.1"/>
    <property type="molecule type" value="Genomic_DNA"/>
</dbReference>
<feature type="region of interest" description="Disordered" evidence="1">
    <location>
        <begin position="1"/>
        <end position="20"/>
    </location>
</feature>
<accession>A0ABR8EIC3</accession>
<dbReference type="Proteomes" id="UP000641954">
    <property type="component" value="Unassembled WGS sequence"/>
</dbReference>
<gene>
    <name evidence="2" type="ORF">H6G72_20850</name>
</gene>
<reference evidence="2 3" key="1">
    <citation type="journal article" date="2020" name="ISME J.">
        <title>Comparative genomics reveals insights into cyanobacterial evolution and habitat adaptation.</title>
        <authorList>
            <person name="Chen M.Y."/>
            <person name="Teng W.K."/>
            <person name="Zhao L."/>
            <person name="Hu C.X."/>
            <person name="Zhou Y.K."/>
            <person name="Han B.P."/>
            <person name="Song L.R."/>
            <person name="Shu W.S."/>
        </authorList>
    </citation>
    <scope>NUCLEOTIDE SEQUENCE [LARGE SCALE GENOMIC DNA]</scope>
    <source>
        <strain evidence="2 3">FACHB-1370</strain>
    </source>
</reference>
<sequence>MELQKETRFLKPNKRSHLSPDKETGFLWWILSLTVELQKETRFLKPSEISKKKKPGF</sequence>
<dbReference type="RefSeq" id="WP_156331681.1">
    <property type="nucleotide sequence ID" value="NZ_JACJSK010000034.1"/>
</dbReference>
<protein>
    <submittedName>
        <fullName evidence="2">Uncharacterized protein</fullName>
    </submittedName>
</protein>